<protein>
    <submittedName>
        <fullName evidence="1">Uncharacterized protein</fullName>
    </submittedName>
</protein>
<proteinExistence type="predicted"/>
<dbReference type="Proteomes" id="UP001211005">
    <property type="component" value="Chromosome"/>
</dbReference>
<dbReference type="EMBL" id="CP114767">
    <property type="protein sequence ID" value="WBA41843.1"/>
    <property type="molecule type" value="Genomic_DNA"/>
</dbReference>
<sequence length="91" mass="9850">MAKSFSLPGLGILLLPETAPPDLAALALHTHLRLHLRYSDGRQVATIASVEEIAGPDTPETRTLLLTEPDAQPVPAGTEVWWASEEEPADW</sequence>
<gene>
    <name evidence="1" type="ORF">O3303_18795</name>
</gene>
<keyword evidence="2" id="KW-1185">Reference proteome</keyword>
<evidence type="ECO:0000313" key="2">
    <source>
        <dbReference type="Proteomes" id="UP001211005"/>
    </source>
</evidence>
<evidence type="ECO:0000313" key="1">
    <source>
        <dbReference type="EMBL" id="WBA41843.1"/>
    </source>
</evidence>
<reference evidence="1 2" key="1">
    <citation type="submission" date="2022-12" db="EMBL/GenBank/DDBJ databases">
        <title>Hymenobacter canadensis sp. nov. isolated from lake water of the Cambridge Bay, Canada.</title>
        <authorList>
            <person name="Kim W.H."/>
            <person name="Lee Y.M."/>
        </authorList>
    </citation>
    <scope>NUCLEOTIDE SEQUENCE [LARGE SCALE GENOMIC DNA]</scope>
    <source>
        <strain evidence="1 2">PAMC 29467</strain>
    </source>
</reference>
<organism evidence="1 2">
    <name type="scientific">Hymenobacter canadensis</name>
    <dbReference type="NCBI Taxonomy" id="2999067"/>
    <lineage>
        <taxon>Bacteria</taxon>
        <taxon>Pseudomonadati</taxon>
        <taxon>Bacteroidota</taxon>
        <taxon>Cytophagia</taxon>
        <taxon>Cytophagales</taxon>
        <taxon>Hymenobacteraceae</taxon>
        <taxon>Hymenobacter</taxon>
    </lineage>
</organism>
<accession>A0ABY7LSG2</accession>
<dbReference type="RefSeq" id="WP_269559904.1">
    <property type="nucleotide sequence ID" value="NZ_CP114767.1"/>
</dbReference>
<name>A0ABY7LSG2_9BACT</name>